<evidence type="ECO:0000313" key="5">
    <source>
        <dbReference type="EMBL" id="MBF9302742.1"/>
    </source>
</evidence>
<keyword evidence="1" id="KW-0813">Transport</keyword>
<organism evidence="5 6">
    <name type="scientific">Staphylococcus epidermidis</name>
    <dbReference type="NCBI Taxonomy" id="1282"/>
    <lineage>
        <taxon>Bacteria</taxon>
        <taxon>Bacillati</taxon>
        <taxon>Bacillota</taxon>
        <taxon>Bacilli</taxon>
        <taxon>Bacillales</taxon>
        <taxon>Staphylococcaceae</taxon>
        <taxon>Staphylococcus</taxon>
    </lineage>
</organism>
<dbReference type="InterPro" id="IPR051782">
    <property type="entry name" value="ABC_Transporter_VariousFunc"/>
</dbReference>
<dbReference type="EMBL" id="JADPYN010000001">
    <property type="protein sequence ID" value="MBF9302742.1"/>
    <property type="molecule type" value="Genomic_DNA"/>
</dbReference>
<dbReference type="PROSITE" id="PS50893">
    <property type="entry name" value="ABC_TRANSPORTER_2"/>
    <property type="match status" value="1"/>
</dbReference>
<evidence type="ECO:0000256" key="1">
    <source>
        <dbReference type="ARBA" id="ARBA00022448"/>
    </source>
</evidence>
<proteinExistence type="predicted"/>
<dbReference type="PANTHER" id="PTHR42939">
    <property type="entry name" value="ABC TRANSPORTER ATP-BINDING PROTEIN ALBC-RELATED"/>
    <property type="match status" value="1"/>
</dbReference>
<reference evidence="5" key="1">
    <citation type="submission" date="2020-11" db="EMBL/GenBank/DDBJ databases">
        <title>Molecular epidemiology and genomic profiles of multidrug-resistant bacteria collected from clinical sources in South Africa.</title>
        <authorList>
            <person name="Asante J."/>
            <person name="Amoako D.G."/>
        </authorList>
    </citation>
    <scope>NUCLEOTIDE SEQUENCE</scope>
    <source>
        <strain evidence="5">C68</strain>
    </source>
</reference>
<dbReference type="InterPro" id="IPR027417">
    <property type="entry name" value="P-loop_NTPase"/>
</dbReference>
<keyword evidence="3 5" id="KW-0067">ATP-binding</keyword>
<evidence type="ECO:0000256" key="2">
    <source>
        <dbReference type="ARBA" id="ARBA00022741"/>
    </source>
</evidence>
<feature type="domain" description="ABC transporter" evidence="4">
    <location>
        <begin position="6"/>
        <end position="221"/>
    </location>
</feature>
<dbReference type="SUPFAM" id="SSF52540">
    <property type="entry name" value="P-loop containing nucleoside triphosphate hydrolases"/>
    <property type="match status" value="1"/>
</dbReference>
<dbReference type="RefSeq" id="WP_002489236.1">
    <property type="nucleotide sequence ID" value="NZ_CAJYBZ010000018.1"/>
</dbReference>
<dbReference type="AlphaFoldDB" id="A0A8I0W6U3"/>
<name>A0A8I0W6U3_STAEP</name>
<dbReference type="Pfam" id="PF00005">
    <property type="entry name" value="ABC_tran"/>
    <property type="match status" value="1"/>
</dbReference>
<dbReference type="GO" id="GO:0016887">
    <property type="term" value="F:ATP hydrolysis activity"/>
    <property type="evidence" value="ECO:0007669"/>
    <property type="project" value="InterPro"/>
</dbReference>
<dbReference type="InterPro" id="IPR003593">
    <property type="entry name" value="AAA+_ATPase"/>
</dbReference>
<protein>
    <submittedName>
        <fullName evidence="5">ABC transporter ATP-binding protein</fullName>
    </submittedName>
</protein>
<evidence type="ECO:0000256" key="3">
    <source>
        <dbReference type="ARBA" id="ARBA00022840"/>
    </source>
</evidence>
<dbReference type="PANTHER" id="PTHR42939:SF1">
    <property type="entry name" value="ABC TRANSPORTER ATP-BINDING PROTEIN ALBC-RELATED"/>
    <property type="match status" value="1"/>
</dbReference>
<keyword evidence="2" id="KW-0547">Nucleotide-binding</keyword>
<dbReference type="InterPro" id="IPR003439">
    <property type="entry name" value="ABC_transporter-like_ATP-bd"/>
</dbReference>
<dbReference type="Proteomes" id="UP000622362">
    <property type="component" value="Unassembled WGS sequence"/>
</dbReference>
<comment type="caution">
    <text evidence="5">The sequence shown here is derived from an EMBL/GenBank/DDBJ whole genome shotgun (WGS) entry which is preliminary data.</text>
</comment>
<sequence>MSLNAIEGLHITKKFNKQTILNDLNFIIPKNSITLVNGKNGSGKSITLKIIAGLITQFDGSLSIKGKVSYAVDIFPNSLNLTISEYFKFILKIYSTNQIEVKLNNLIKHLKLSSFLNQKLKDCSKGTKQKVNVIQCLIKSADIYILDEPFSGLDKEATKFLLNYLEDLKFSSTIILTSHELTSLINITTHILNIETGDFYINYINKNHSVASTKLIVVRNDYVTTNLLKETQNKKITYIDNNKISIQTNQNDLNLILKQLILQNCEILEIKDVKNF</sequence>
<evidence type="ECO:0000313" key="6">
    <source>
        <dbReference type="Proteomes" id="UP000622362"/>
    </source>
</evidence>
<dbReference type="Gene3D" id="3.40.50.300">
    <property type="entry name" value="P-loop containing nucleotide triphosphate hydrolases"/>
    <property type="match status" value="1"/>
</dbReference>
<evidence type="ECO:0000259" key="4">
    <source>
        <dbReference type="PROSITE" id="PS50893"/>
    </source>
</evidence>
<dbReference type="SMART" id="SM00382">
    <property type="entry name" value="AAA"/>
    <property type="match status" value="1"/>
</dbReference>
<gene>
    <name evidence="5" type="ORF">I3V53_01380</name>
</gene>
<dbReference type="GO" id="GO:0005524">
    <property type="term" value="F:ATP binding"/>
    <property type="evidence" value="ECO:0007669"/>
    <property type="project" value="UniProtKB-KW"/>
</dbReference>
<accession>A0A8I0W6U3</accession>